<feature type="compositionally biased region" description="Low complexity" evidence="1">
    <location>
        <begin position="47"/>
        <end position="57"/>
    </location>
</feature>
<evidence type="ECO:0000313" key="2">
    <source>
        <dbReference type="EMBL" id="KZV22147.1"/>
    </source>
</evidence>
<reference evidence="2 3" key="1">
    <citation type="journal article" date="2015" name="Proc. Natl. Acad. Sci. U.S.A.">
        <title>The resurrection genome of Boea hygrometrica: A blueprint for survival of dehydration.</title>
        <authorList>
            <person name="Xiao L."/>
            <person name="Yang G."/>
            <person name="Zhang L."/>
            <person name="Yang X."/>
            <person name="Zhao S."/>
            <person name="Ji Z."/>
            <person name="Zhou Q."/>
            <person name="Hu M."/>
            <person name="Wang Y."/>
            <person name="Chen M."/>
            <person name="Xu Y."/>
            <person name="Jin H."/>
            <person name="Xiao X."/>
            <person name="Hu G."/>
            <person name="Bao F."/>
            <person name="Hu Y."/>
            <person name="Wan P."/>
            <person name="Li L."/>
            <person name="Deng X."/>
            <person name="Kuang T."/>
            <person name="Xiang C."/>
            <person name="Zhu J.K."/>
            <person name="Oliver M.J."/>
            <person name="He Y."/>
        </authorList>
    </citation>
    <scope>NUCLEOTIDE SEQUENCE [LARGE SCALE GENOMIC DNA]</scope>
    <source>
        <strain evidence="3">cv. XS01</strain>
    </source>
</reference>
<dbReference type="Proteomes" id="UP000250235">
    <property type="component" value="Unassembled WGS sequence"/>
</dbReference>
<gene>
    <name evidence="2" type="ORF">F511_35621</name>
</gene>
<name>A0A2Z7ARZ7_9LAMI</name>
<sequence length="98" mass="10023">MAGALPAGPPTGSAGHNRTDLGSNRGLTMENGSLKVGAPAMRHDAPLSTSTSLSGSLDHLDHPQTTMSPLGTSRTEPSPLEIAMTEASSEGRETCQKP</sequence>
<dbReference type="EMBL" id="KV014442">
    <property type="protein sequence ID" value="KZV22147.1"/>
    <property type="molecule type" value="Genomic_DNA"/>
</dbReference>
<feature type="compositionally biased region" description="Polar residues" evidence="1">
    <location>
        <begin position="63"/>
        <end position="76"/>
    </location>
</feature>
<protein>
    <submittedName>
        <fullName evidence="2">Uncharacterized protein</fullName>
    </submittedName>
</protein>
<evidence type="ECO:0000313" key="3">
    <source>
        <dbReference type="Proteomes" id="UP000250235"/>
    </source>
</evidence>
<feature type="region of interest" description="Disordered" evidence="1">
    <location>
        <begin position="1"/>
        <end position="78"/>
    </location>
</feature>
<dbReference type="AlphaFoldDB" id="A0A2Z7ARZ7"/>
<evidence type="ECO:0000256" key="1">
    <source>
        <dbReference type="SAM" id="MobiDB-lite"/>
    </source>
</evidence>
<feature type="compositionally biased region" description="Polar residues" evidence="1">
    <location>
        <begin position="14"/>
        <end position="26"/>
    </location>
</feature>
<organism evidence="2 3">
    <name type="scientific">Dorcoceras hygrometricum</name>
    <dbReference type="NCBI Taxonomy" id="472368"/>
    <lineage>
        <taxon>Eukaryota</taxon>
        <taxon>Viridiplantae</taxon>
        <taxon>Streptophyta</taxon>
        <taxon>Embryophyta</taxon>
        <taxon>Tracheophyta</taxon>
        <taxon>Spermatophyta</taxon>
        <taxon>Magnoliopsida</taxon>
        <taxon>eudicotyledons</taxon>
        <taxon>Gunneridae</taxon>
        <taxon>Pentapetalae</taxon>
        <taxon>asterids</taxon>
        <taxon>lamiids</taxon>
        <taxon>Lamiales</taxon>
        <taxon>Gesneriaceae</taxon>
        <taxon>Didymocarpoideae</taxon>
        <taxon>Trichosporeae</taxon>
        <taxon>Loxocarpinae</taxon>
        <taxon>Dorcoceras</taxon>
    </lineage>
</organism>
<accession>A0A2Z7ARZ7</accession>
<keyword evidence="3" id="KW-1185">Reference proteome</keyword>
<proteinExistence type="predicted"/>